<gene>
    <name evidence="1" type="ORF">CEXT_519251</name>
</gene>
<reference evidence="1 2" key="1">
    <citation type="submission" date="2021-06" db="EMBL/GenBank/DDBJ databases">
        <title>Caerostris extrusa draft genome.</title>
        <authorList>
            <person name="Kono N."/>
            <person name="Arakawa K."/>
        </authorList>
    </citation>
    <scope>NUCLEOTIDE SEQUENCE [LARGE SCALE GENOMIC DNA]</scope>
</reference>
<evidence type="ECO:0000313" key="1">
    <source>
        <dbReference type="EMBL" id="GIY44372.1"/>
    </source>
</evidence>
<dbReference type="AlphaFoldDB" id="A0AAV4THK4"/>
<organism evidence="1 2">
    <name type="scientific">Caerostris extrusa</name>
    <name type="common">Bark spider</name>
    <name type="synonym">Caerostris bankana</name>
    <dbReference type="NCBI Taxonomy" id="172846"/>
    <lineage>
        <taxon>Eukaryota</taxon>
        <taxon>Metazoa</taxon>
        <taxon>Ecdysozoa</taxon>
        <taxon>Arthropoda</taxon>
        <taxon>Chelicerata</taxon>
        <taxon>Arachnida</taxon>
        <taxon>Araneae</taxon>
        <taxon>Araneomorphae</taxon>
        <taxon>Entelegynae</taxon>
        <taxon>Araneoidea</taxon>
        <taxon>Araneidae</taxon>
        <taxon>Caerostris</taxon>
    </lineage>
</organism>
<sequence>MPENCRLLTFCYRSPVCTADISKHPKAALEQVPVATEIGDWIFALTEFSSKTQKNDDELKVPKFVPGMDTIIPIRL</sequence>
<evidence type="ECO:0000313" key="2">
    <source>
        <dbReference type="Proteomes" id="UP001054945"/>
    </source>
</evidence>
<protein>
    <submittedName>
        <fullName evidence="1">Uncharacterized protein</fullName>
    </submittedName>
</protein>
<proteinExistence type="predicted"/>
<accession>A0AAV4THK4</accession>
<dbReference type="Proteomes" id="UP001054945">
    <property type="component" value="Unassembled WGS sequence"/>
</dbReference>
<comment type="caution">
    <text evidence="1">The sequence shown here is derived from an EMBL/GenBank/DDBJ whole genome shotgun (WGS) entry which is preliminary data.</text>
</comment>
<dbReference type="EMBL" id="BPLR01011134">
    <property type="protein sequence ID" value="GIY44372.1"/>
    <property type="molecule type" value="Genomic_DNA"/>
</dbReference>
<keyword evidence="2" id="KW-1185">Reference proteome</keyword>
<name>A0AAV4THK4_CAEEX</name>